<gene>
    <name evidence="2" type="ORF">C0197_01025</name>
</gene>
<dbReference type="Proteomes" id="UP000235731">
    <property type="component" value="Unassembled WGS sequence"/>
</dbReference>
<evidence type="ECO:0000256" key="1">
    <source>
        <dbReference type="SAM" id="Phobius"/>
    </source>
</evidence>
<dbReference type="EMBL" id="PNIE01000014">
    <property type="protein sequence ID" value="PMP64325.1"/>
    <property type="molecule type" value="Genomic_DNA"/>
</dbReference>
<name>A0A2N7PL42_9BACT</name>
<sequence length="143" mass="17251">MKVDFTFISEEIKAFYRREFNFWLFSIIFLGICVLFFVREVKKFNSLSESYRRIEGSYLRIQPEIVKLKEALRHLSWEREYQKEEISISMEIDLRDLKKAFNSLKSLSDPEKDIFFYLKEMKLNSEKGKPPILSIKGQKIVYK</sequence>
<keyword evidence="1" id="KW-0472">Membrane</keyword>
<feature type="transmembrane region" description="Helical" evidence="1">
    <location>
        <begin position="20"/>
        <end position="38"/>
    </location>
</feature>
<evidence type="ECO:0000313" key="2">
    <source>
        <dbReference type="EMBL" id="PMP64325.1"/>
    </source>
</evidence>
<keyword evidence="1" id="KW-1133">Transmembrane helix</keyword>
<reference evidence="2 3" key="1">
    <citation type="submission" date="2018-01" db="EMBL/GenBank/DDBJ databases">
        <title>Metagenomic assembled genomes from two thermal pools in the Uzon Caldera, Kamchatka, Russia.</title>
        <authorList>
            <person name="Wilkins L."/>
            <person name="Ettinger C."/>
        </authorList>
    </citation>
    <scope>NUCLEOTIDE SEQUENCE [LARGE SCALE GENOMIC DNA]</scope>
    <source>
        <strain evidence="2">ZAV-15</strain>
    </source>
</reference>
<dbReference type="AlphaFoldDB" id="A0A2N7PL42"/>
<accession>A0A2N7PL42</accession>
<keyword evidence="1" id="KW-0812">Transmembrane</keyword>
<comment type="caution">
    <text evidence="2">The sequence shown here is derived from an EMBL/GenBank/DDBJ whole genome shotgun (WGS) entry which is preliminary data.</text>
</comment>
<organism evidence="2 3">
    <name type="scientific">Caldimicrobium thiodismutans</name>
    <dbReference type="NCBI Taxonomy" id="1653476"/>
    <lineage>
        <taxon>Bacteria</taxon>
        <taxon>Pseudomonadati</taxon>
        <taxon>Thermodesulfobacteriota</taxon>
        <taxon>Thermodesulfobacteria</taxon>
        <taxon>Thermodesulfobacteriales</taxon>
        <taxon>Thermodesulfobacteriaceae</taxon>
        <taxon>Caldimicrobium</taxon>
    </lineage>
</organism>
<proteinExistence type="predicted"/>
<evidence type="ECO:0000313" key="3">
    <source>
        <dbReference type="Proteomes" id="UP000235731"/>
    </source>
</evidence>
<protein>
    <submittedName>
        <fullName evidence="2">Uncharacterized protein</fullName>
    </submittedName>
</protein>